<keyword evidence="1" id="KW-1133">Transmembrane helix</keyword>
<name>A0A8S1NFM7_PARPR</name>
<evidence type="ECO:0000313" key="3">
    <source>
        <dbReference type="Proteomes" id="UP000688137"/>
    </source>
</evidence>
<keyword evidence="3" id="KW-1185">Reference proteome</keyword>
<evidence type="ECO:0000256" key="1">
    <source>
        <dbReference type="SAM" id="Phobius"/>
    </source>
</evidence>
<dbReference type="EMBL" id="CAJJDM010000077">
    <property type="protein sequence ID" value="CAD8085514.1"/>
    <property type="molecule type" value="Genomic_DNA"/>
</dbReference>
<accession>A0A8S1NFM7</accession>
<sequence length="159" mass="18455">MDLLLNRISLRLLLQLDLLILILVTLIQLYMEILLYLMQQKQEQLSLADIFTGNLISNVAFGYNTKIQSISSNSYTLNLNLNMEEFRVYAIAQIQHSEISSKKKCKRHLGVMLSNSNCWFNGRLDHSQQELLGFTDLVQNYSLYGFQLRMIAFTTQQII</sequence>
<gene>
    <name evidence="2" type="ORF">PPRIM_AZ9-3.1.T0740174</name>
</gene>
<reference evidence="2" key="1">
    <citation type="submission" date="2021-01" db="EMBL/GenBank/DDBJ databases">
        <authorList>
            <consortium name="Genoscope - CEA"/>
            <person name="William W."/>
        </authorList>
    </citation>
    <scope>NUCLEOTIDE SEQUENCE</scope>
</reference>
<keyword evidence="1" id="KW-0472">Membrane</keyword>
<dbReference type="Proteomes" id="UP000688137">
    <property type="component" value="Unassembled WGS sequence"/>
</dbReference>
<comment type="caution">
    <text evidence="2">The sequence shown here is derived from an EMBL/GenBank/DDBJ whole genome shotgun (WGS) entry which is preliminary data.</text>
</comment>
<organism evidence="2 3">
    <name type="scientific">Paramecium primaurelia</name>
    <dbReference type="NCBI Taxonomy" id="5886"/>
    <lineage>
        <taxon>Eukaryota</taxon>
        <taxon>Sar</taxon>
        <taxon>Alveolata</taxon>
        <taxon>Ciliophora</taxon>
        <taxon>Intramacronucleata</taxon>
        <taxon>Oligohymenophorea</taxon>
        <taxon>Peniculida</taxon>
        <taxon>Parameciidae</taxon>
        <taxon>Paramecium</taxon>
    </lineage>
</organism>
<keyword evidence="1" id="KW-0812">Transmembrane</keyword>
<evidence type="ECO:0008006" key="4">
    <source>
        <dbReference type="Google" id="ProtNLM"/>
    </source>
</evidence>
<evidence type="ECO:0000313" key="2">
    <source>
        <dbReference type="EMBL" id="CAD8085514.1"/>
    </source>
</evidence>
<proteinExistence type="predicted"/>
<dbReference type="AlphaFoldDB" id="A0A8S1NFM7"/>
<protein>
    <recommendedName>
        <fullName evidence="4">Transmembrane protein</fullName>
    </recommendedName>
</protein>
<feature type="transmembrane region" description="Helical" evidence="1">
    <location>
        <begin position="12"/>
        <end position="37"/>
    </location>
</feature>